<proteinExistence type="predicted"/>
<name>A0ABR0KPF4_9EURO</name>
<sequence>MAHTTGMPTITESSILNSYLLHPSPLPTIVPYSAFLNLVPTSYRNNPDLGPALKRLYRDLQSQRAITVEQVRDNIERECGLKAAGLRARLARQIAIEEGDREAEAEEEVARRKRRRVAIVDRDEVDGEGVEDAQIKEEGLSDSVDEFDDPLHLAAHQTLYDHPSSLHPAAHVLAVLPDLYQGRSGSASAFHMKASLFTAMENANGSLEGEIEDLEAECARVRARIAETGGSPG</sequence>
<dbReference type="PANTHER" id="PTHR28064:SF1">
    <property type="entry name" value="INNER KINETOCHORE SUBUNIT NKP2"/>
    <property type="match status" value="1"/>
</dbReference>
<dbReference type="EMBL" id="JAVRRG010000002">
    <property type="protein sequence ID" value="KAK5102416.1"/>
    <property type="molecule type" value="Genomic_DNA"/>
</dbReference>
<organism evidence="2 3">
    <name type="scientific">Lithohypha guttulata</name>
    <dbReference type="NCBI Taxonomy" id="1690604"/>
    <lineage>
        <taxon>Eukaryota</taxon>
        <taxon>Fungi</taxon>
        <taxon>Dikarya</taxon>
        <taxon>Ascomycota</taxon>
        <taxon>Pezizomycotina</taxon>
        <taxon>Eurotiomycetes</taxon>
        <taxon>Chaetothyriomycetidae</taxon>
        <taxon>Chaetothyriales</taxon>
        <taxon>Trichomeriaceae</taxon>
        <taxon>Lithohypha</taxon>
    </lineage>
</organism>
<comment type="caution">
    <text evidence="2">The sequence shown here is derived from an EMBL/GenBank/DDBJ whole genome shotgun (WGS) entry which is preliminary data.</text>
</comment>
<reference evidence="2 3" key="1">
    <citation type="submission" date="2023-08" db="EMBL/GenBank/DDBJ databases">
        <title>Black Yeasts Isolated from many extreme environments.</title>
        <authorList>
            <person name="Coleine C."/>
            <person name="Stajich J.E."/>
            <person name="Selbmann L."/>
        </authorList>
    </citation>
    <scope>NUCLEOTIDE SEQUENCE [LARGE SCALE GENOMIC DNA]</scope>
    <source>
        <strain evidence="2 3">CCFEE 5885</strain>
    </source>
</reference>
<dbReference type="InterPro" id="IPR018565">
    <property type="entry name" value="Nkp2/Cnl2"/>
</dbReference>
<dbReference type="Proteomes" id="UP001345013">
    <property type="component" value="Unassembled WGS sequence"/>
</dbReference>
<evidence type="ECO:0000313" key="2">
    <source>
        <dbReference type="EMBL" id="KAK5102416.1"/>
    </source>
</evidence>
<protein>
    <submittedName>
        <fullName evidence="2">Uncharacterized protein</fullName>
    </submittedName>
</protein>
<evidence type="ECO:0000256" key="1">
    <source>
        <dbReference type="SAM" id="Coils"/>
    </source>
</evidence>
<gene>
    <name evidence="2" type="ORF">LTR24_000327</name>
</gene>
<keyword evidence="1" id="KW-0175">Coiled coil</keyword>
<feature type="coiled-coil region" evidence="1">
    <location>
        <begin position="197"/>
        <end position="224"/>
    </location>
</feature>
<dbReference type="Pfam" id="PF09447">
    <property type="entry name" value="Cnl2_NKP2"/>
    <property type="match status" value="1"/>
</dbReference>
<accession>A0ABR0KPF4</accession>
<keyword evidence="3" id="KW-1185">Reference proteome</keyword>
<evidence type="ECO:0000313" key="3">
    <source>
        <dbReference type="Proteomes" id="UP001345013"/>
    </source>
</evidence>
<dbReference type="PANTHER" id="PTHR28064">
    <property type="entry name" value="INNER KINETOCHORE SUBUNIT NKP2"/>
    <property type="match status" value="1"/>
</dbReference>